<evidence type="ECO:0000256" key="7">
    <source>
        <dbReference type="ARBA" id="ARBA00040167"/>
    </source>
</evidence>
<keyword evidence="4 9" id="KW-0456">Lyase</keyword>
<evidence type="ECO:0000256" key="5">
    <source>
        <dbReference type="ARBA" id="ARBA00023244"/>
    </source>
</evidence>
<dbReference type="Gene3D" id="3.40.50.10090">
    <property type="match status" value="2"/>
</dbReference>
<sequence>MSGELRGRRILTTRPAHQSRGWRAQLEAAGATVNNIPMLAIEAIDSGPEQQAIKNQILDFDLADHAIFVSQNAVRIGFDWIEGYWPQLPKGPRYYAIGAATARALRERGVAVEADDDTMDSEALLALPTLRDIAGQRALIFRGYGGRTLIGETLRDRGARVDYCELYRRLLPPHAPEQLAAYEQQPDAISVHSGETLANLAQCIGQSGRESLRNALLVCPSRRVAEQARELGFSRVHAARNAGDGAMLEALRTGLAGRLR</sequence>
<feature type="domain" description="Tetrapyrrole biosynthesis uroporphyrinogen III synthase" evidence="10">
    <location>
        <begin position="23"/>
        <end position="248"/>
    </location>
</feature>
<dbReference type="GO" id="GO:0004852">
    <property type="term" value="F:uroporphyrinogen-III synthase activity"/>
    <property type="evidence" value="ECO:0007669"/>
    <property type="project" value="UniProtKB-UniRule"/>
</dbReference>
<evidence type="ECO:0000259" key="10">
    <source>
        <dbReference type="Pfam" id="PF02602"/>
    </source>
</evidence>
<keyword evidence="5 9" id="KW-0627">Porphyrin biosynthesis</keyword>
<name>A0A7W4WC63_9GAMM</name>
<evidence type="ECO:0000256" key="1">
    <source>
        <dbReference type="ARBA" id="ARBA00004772"/>
    </source>
</evidence>
<organism evidence="11 12">
    <name type="scientific">Microbulbifer rhizosphaerae</name>
    <dbReference type="NCBI Taxonomy" id="1562603"/>
    <lineage>
        <taxon>Bacteria</taxon>
        <taxon>Pseudomonadati</taxon>
        <taxon>Pseudomonadota</taxon>
        <taxon>Gammaproteobacteria</taxon>
        <taxon>Cellvibrionales</taxon>
        <taxon>Microbulbiferaceae</taxon>
        <taxon>Microbulbifer</taxon>
    </lineage>
</organism>
<comment type="catalytic activity">
    <reaction evidence="8 9">
        <text>hydroxymethylbilane = uroporphyrinogen III + H2O</text>
        <dbReference type="Rhea" id="RHEA:18965"/>
        <dbReference type="ChEBI" id="CHEBI:15377"/>
        <dbReference type="ChEBI" id="CHEBI:57308"/>
        <dbReference type="ChEBI" id="CHEBI:57845"/>
        <dbReference type="EC" id="4.2.1.75"/>
    </reaction>
</comment>
<dbReference type="GO" id="GO:0006780">
    <property type="term" value="P:uroporphyrinogen III biosynthetic process"/>
    <property type="evidence" value="ECO:0007669"/>
    <property type="project" value="UniProtKB-UniRule"/>
</dbReference>
<comment type="caution">
    <text evidence="11">The sequence shown here is derived from an EMBL/GenBank/DDBJ whole genome shotgun (WGS) entry which is preliminary data.</text>
</comment>
<dbReference type="CDD" id="cd06578">
    <property type="entry name" value="HemD"/>
    <property type="match status" value="1"/>
</dbReference>
<comment type="similarity">
    <text evidence="2 9">Belongs to the uroporphyrinogen-III synthase family.</text>
</comment>
<dbReference type="SUPFAM" id="SSF69618">
    <property type="entry name" value="HemD-like"/>
    <property type="match status" value="1"/>
</dbReference>
<gene>
    <name evidence="11" type="ORF">FHS09_001843</name>
</gene>
<dbReference type="EC" id="4.2.1.75" evidence="3 9"/>
<evidence type="ECO:0000256" key="6">
    <source>
        <dbReference type="ARBA" id="ARBA00037589"/>
    </source>
</evidence>
<comment type="pathway">
    <text evidence="1 9">Porphyrin-containing compound metabolism; protoporphyrin-IX biosynthesis; coproporphyrinogen-III from 5-aminolevulinate: step 3/4.</text>
</comment>
<evidence type="ECO:0000256" key="2">
    <source>
        <dbReference type="ARBA" id="ARBA00008133"/>
    </source>
</evidence>
<keyword evidence="12" id="KW-1185">Reference proteome</keyword>
<dbReference type="InterPro" id="IPR003754">
    <property type="entry name" value="4pyrrol_synth_uPrphyn_synth"/>
</dbReference>
<dbReference type="GO" id="GO:0006782">
    <property type="term" value="P:protoporphyrinogen IX biosynthetic process"/>
    <property type="evidence" value="ECO:0007669"/>
    <property type="project" value="UniProtKB-UniRule"/>
</dbReference>
<proteinExistence type="inferred from homology"/>
<evidence type="ECO:0000256" key="9">
    <source>
        <dbReference type="RuleBase" id="RU366031"/>
    </source>
</evidence>
<accession>A0A7W4WC63</accession>
<evidence type="ECO:0000256" key="8">
    <source>
        <dbReference type="ARBA" id="ARBA00048617"/>
    </source>
</evidence>
<dbReference type="PANTHER" id="PTHR38042:SF1">
    <property type="entry name" value="UROPORPHYRINOGEN-III SYNTHASE, CHLOROPLASTIC"/>
    <property type="match status" value="1"/>
</dbReference>
<evidence type="ECO:0000313" key="11">
    <source>
        <dbReference type="EMBL" id="MBB3061013.1"/>
    </source>
</evidence>
<dbReference type="Pfam" id="PF02602">
    <property type="entry name" value="HEM4"/>
    <property type="match status" value="1"/>
</dbReference>
<dbReference type="RefSeq" id="WP_183459023.1">
    <property type="nucleotide sequence ID" value="NZ_JACHWZ010000007.1"/>
</dbReference>
<reference evidence="11 12" key="1">
    <citation type="submission" date="2020-08" db="EMBL/GenBank/DDBJ databases">
        <title>Genomic Encyclopedia of Type Strains, Phase III (KMG-III): the genomes of soil and plant-associated and newly described type strains.</title>
        <authorList>
            <person name="Whitman W."/>
        </authorList>
    </citation>
    <scope>NUCLEOTIDE SEQUENCE [LARGE SCALE GENOMIC DNA]</scope>
    <source>
        <strain evidence="11 12">CECT 8799</strain>
    </source>
</reference>
<dbReference type="EMBL" id="JACHWZ010000007">
    <property type="protein sequence ID" value="MBB3061013.1"/>
    <property type="molecule type" value="Genomic_DNA"/>
</dbReference>
<dbReference type="UniPathway" id="UPA00251">
    <property type="reaction ID" value="UER00320"/>
</dbReference>
<dbReference type="InterPro" id="IPR036108">
    <property type="entry name" value="4pyrrol_syn_uPrphyn_synt_sf"/>
</dbReference>
<dbReference type="PANTHER" id="PTHR38042">
    <property type="entry name" value="UROPORPHYRINOGEN-III SYNTHASE, CHLOROPLASTIC"/>
    <property type="match status" value="1"/>
</dbReference>
<dbReference type="AlphaFoldDB" id="A0A7W4WC63"/>
<protein>
    <recommendedName>
        <fullName evidence="7 9">Uroporphyrinogen-III synthase</fullName>
        <ecNumber evidence="3 9">4.2.1.75</ecNumber>
    </recommendedName>
</protein>
<evidence type="ECO:0000256" key="4">
    <source>
        <dbReference type="ARBA" id="ARBA00023239"/>
    </source>
</evidence>
<evidence type="ECO:0000256" key="3">
    <source>
        <dbReference type="ARBA" id="ARBA00013109"/>
    </source>
</evidence>
<evidence type="ECO:0000313" key="12">
    <source>
        <dbReference type="Proteomes" id="UP000535937"/>
    </source>
</evidence>
<comment type="function">
    <text evidence="6 9">Catalyzes cyclization of the linear tetrapyrrole, hydroxymethylbilane, to the macrocyclic uroporphyrinogen III.</text>
</comment>
<dbReference type="Proteomes" id="UP000535937">
    <property type="component" value="Unassembled WGS sequence"/>
</dbReference>
<dbReference type="InterPro" id="IPR039793">
    <property type="entry name" value="UROS/Hem4"/>
</dbReference>